<dbReference type="OrthoDB" id="10554634at2759"/>
<evidence type="ECO:0000313" key="3">
    <source>
        <dbReference type="Proteomes" id="UP000027265"/>
    </source>
</evidence>
<evidence type="ECO:0000256" key="1">
    <source>
        <dbReference type="SAM" id="MobiDB-lite"/>
    </source>
</evidence>
<dbReference type="EMBL" id="KL197713">
    <property type="protein sequence ID" value="KDQ61247.1"/>
    <property type="molecule type" value="Genomic_DNA"/>
</dbReference>
<organism evidence="2 3">
    <name type="scientific">Jaapia argillacea MUCL 33604</name>
    <dbReference type="NCBI Taxonomy" id="933084"/>
    <lineage>
        <taxon>Eukaryota</taxon>
        <taxon>Fungi</taxon>
        <taxon>Dikarya</taxon>
        <taxon>Basidiomycota</taxon>
        <taxon>Agaricomycotina</taxon>
        <taxon>Agaricomycetes</taxon>
        <taxon>Agaricomycetidae</taxon>
        <taxon>Jaapiales</taxon>
        <taxon>Jaapiaceae</taxon>
        <taxon>Jaapia</taxon>
    </lineage>
</organism>
<feature type="region of interest" description="Disordered" evidence="1">
    <location>
        <begin position="1"/>
        <end position="46"/>
    </location>
</feature>
<dbReference type="AlphaFoldDB" id="A0A067QCL6"/>
<name>A0A067QCL6_9AGAM</name>
<feature type="compositionally biased region" description="Low complexity" evidence="1">
    <location>
        <begin position="15"/>
        <end position="28"/>
    </location>
</feature>
<evidence type="ECO:0000313" key="2">
    <source>
        <dbReference type="EMBL" id="KDQ61247.1"/>
    </source>
</evidence>
<keyword evidence="3" id="KW-1185">Reference proteome</keyword>
<accession>A0A067QCL6</accession>
<reference evidence="3" key="1">
    <citation type="journal article" date="2014" name="Proc. Natl. Acad. Sci. U.S.A.">
        <title>Extensive sampling of basidiomycete genomes demonstrates inadequacy of the white-rot/brown-rot paradigm for wood decay fungi.</title>
        <authorList>
            <person name="Riley R."/>
            <person name="Salamov A.A."/>
            <person name="Brown D.W."/>
            <person name="Nagy L.G."/>
            <person name="Floudas D."/>
            <person name="Held B.W."/>
            <person name="Levasseur A."/>
            <person name="Lombard V."/>
            <person name="Morin E."/>
            <person name="Otillar R."/>
            <person name="Lindquist E.A."/>
            <person name="Sun H."/>
            <person name="LaButti K.M."/>
            <person name="Schmutz J."/>
            <person name="Jabbour D."/>
            <person name="Luo H."/>
            <person name="Baker S.E."/>
            <person name="Pisabarro A.G."/>
            <person name="Walton J.D."/>
            <person name="Blanchette R.A."/>
            <person name="Henrissat B."/>
            <person name="Martin F."/>
            <person name="Cullen D."/>
            <person name="Hibbett D.S."/>
            <person name="Grigoriev I.V."/>
        </authorList>
    </citation>
    <scope>NUCLEOTIDE SEQUENCE [LARGE SCALE GENOMIC DNA]</scope>
    <source>
        <strain evidence="3">MUCL 33604</strain>
    </source>
</reference>
<protein>
    <submittedName>
        <fullName evidence="2">Uncharacterized protein</fullName>
    </submittedName>
</protein>
<dbReference type="InParanoid" id="A0A067QCL6"/>
<sequence>MSTEEDSGDARARSPKLSLLIPPSSDSPIYQYESPPNSPHPQWFTERRRRPGVLQADSKRLHYTCPPVAPKHRGALPKFLCDFGILRSSYGRFRDFGRLLSKDFRISSADSLTEFFNWAIQPVQLFADLKQMYWCKQPSFTGHEYILLRLEYPAAISLDGRRTLWFRLERDSTSWLRIFGGTNNRNNCVDFLKMRTALSDVIDPGDIQMASLELGQGSSFINPIHLVYLQTSLNRKAPVYDLLTFNCWWYAGCIWEAVALWCRQSETRACFELNTTLPGSQSLVENVTPIPGRRHDSLDWEAMTFAQNLLHAQLTVARRAWPNREQAVTLVEDASAEIRKYASNNVHVDVLRWASMRRAKHSYRIRLRSGLETYQHLLLTTLCAN</sequence>
<dbReference type="HOGENOM" id="CLU_717771_0_0_1"/>
<proteinExistence type="predicted"/>
<gene>
    <name evidence="2" type="ORF">JAAARDRAFT_32247</name>
</gene>
<dbReference type="Proteomes" id="UP000027265">
    <property type="component" value="Unassembled WGS sequence"/>
</dbReference>